<sequence>MKYKGELKSTVIRTKAAAAAATSAEKKTSLEFIEKIQTEQQTQQQQTTSVAATIPRAPPPSKTIITGNRYKAAAATAAFKTSPVAEESSTKQLIQELPEKKQLKNQCDNSRDNQPMKPTFSITHRASKTYQNYLQTRNRTHTHPPRPDTLILRVDLPLCESAARLSINVVHGGWGVCIEDEVNNGHGLFEIDLPFEVVDGDGSTAKFDKVKRVLVVEFMCVPAKEEVLPESNVPTEDNTKNNAQDTLEESTIDKKKNKETVTENKNIREEVEKNVLELPLASSKPETNVEKNTQLDESTSLLSP</sequence>
<dbReference type="Proteomes" id="UP001211907">
    <property type="component" value="Unassembled WGS sequence"/>
</dbReference>
<protein>
    <recommendedName>
        <fullName evidence="3">PIH1D1/2/3 CS-like domain-containing protein</fullName>
    </recommendedName>
</protein>
<feature type="non-terminal residue" evidence="4">
    <location>
        <position position="304"/>
    </location>
</feature>
<feature type="region of interest" description="Disordered" evidence="2">
    <location>
        <begin position="229"/>
        <end position="304"/>
    </location>
</feature>
<proteinExistence type="inferred from homology"/>
<evidence type="ECO:0000259" key="3">
    <source>
        <dbReference type="Pfam" id="PF18201"/>
    </source>
</evidence>
<feature type="domain" description="PIH1D1/2/3 CS-like" evidence="3">
    <location>
        <begin position="116"/>
        <end position="217"/>
    </location>
</feature>
<dbReference type="InterPro" id="IPR050734">
    <property type="entry name" value="PIH1/Kintoun_subfamily"/>
</dbReference>
<name>A0AAD5X636_9FUNG</name>
<feature type="compositionally biased region" description="Basic and acidic residues" evidence="2">
    <location>
        <begin position="251"/>
        <end position="275"/>
    </location>
</feature>
<evidence type="ECO:0000256" key="2">
    <source>
        <dbReference type="SAM" id="MobiDB-lite"/>
    </source>
</evidence>
<accession>A0AAD5X636</accession>
<dbReference type="EMBL" id="JADGJH010004663">
    <property type="protein sequence ID" value="KAJ3085009.1"/>
    <property type="molecule type" value="Genomic_DNA"/>
</dbReference>
<evidence type="ECO:0000313" key="5">
    <source>
        <dbReference type="Proteomes" id="UP001211907"/>
    </source>
</evidence>
<dbReference type="InterPro" id="IPR041442">
    <property type="entry name" value="PIH1D1/2/3_CS-like"/>
</dbReference>
<dbReference type="Pfam" id="PF18201">
    <property type="entry name" value="PIH1_CS"/>
    <property type="match status" value="1"/>
</dbReference>
<dbReference type="GO" id="GO:0005737">
    <property type="term" value="C:cytoplasm"/>
    <property type="evidence" value="ECO:0007669"/>
    <property type="project" value="TreeGrafter"/>
</dbReference>
<gene>
    <name evidence="4" type="ORF">HK100_009196</name>
</gene>
<feature type="compositionally biased region" description="Polar residues" evidence="2">
    <location>
        <begin position="232"/>
        <end position="245"/>
    </location>
</feature>
<feature type="region of interest" description="Disordered" evidence="2">
    <location>
        <begin position="38"/>
        <end position="61"/>
    </location>
</feature>
<dbReference type="PANTHER" id="PTHR22997">
    <property type="entry name" value="PIH1 DOMAIN-CONTAINING PROTEIN 1"/>
    <property type="match status" value="1"/>
</dbReference>
<organism evidence="4 5">
    <name type="scientific">Physocladia obscura</name>
    <dbReference type="NCBI Taxonomy" id="109957"/>
    <lineage>
        <taxon>Eukaryota</taxon>
        <taxon>Fungi</taxon>
        <taxon>Fungi incertae sedis</taxon>
        <taxon>Chytridiomycota</taxon>
        <taxon>Chytridiomycota incertae sedis</taxon>
        <taxon>Chytridiomycetes</taxon>
        <taxon>Chytridiales</taxon>
        <taxon>Chytriomycetaceae</taxon>
        <taxon>Physocladia</taxon>
    </lineage>
</organism>
<dbReference type="PANTHER" id="PTHR22997:SF0">
    <property type="entry name" value="PIH1 DOMAIN-CONTAINING PROTEIN 1"/>
    <property type="match status" value="1"/>
</dbReference>
<evidence type="ECO:0000256" key="1">
    <source>
        <dbReference type="ARBA" id="ARBA00008511"/>
    </source>
</evidence>
<feature type="compositionally biased region" description="Low complexity" evidence="2">
    <location>
        <begin position="38"/>
        <end position="48"/>
    </location>
</feature>
<comment type="similarity">
    <text evidence="1">Belongs to the PIH1 family.</text>
</comment>
<dbReference type="AlphaFoldDB" id="A0AAD5X636"/>
<feature type="compositionally biased region" description="Polar residues" evidence="2">
    <location>
        <begin position="284"/>
        <end position="304"/>
    </location>
</feature>
<reference evidence="4" key="1">
    <citation type="submission" date="2020-05" db="EMBL/GenBank/DDBJ databases">
        <title>Phylogenomic resolution of chytrid fungi.</title>
        <authorList>
            <person name="Stajich J.E."/>
            <person name="Amses K."/>
            <person name="Simmons R."/>
            <person name="Seto K."/>
            <person name="Myers J."/>
            <person name="Bonds A."/>
            <person name="Quandt C.A."/>
            <person name="Barry K."/>
            <person name="Liu P."/>
            <person name="Grigoriev I."/>
            <person name="Longcore J.E."/>
            <person name="James T.Y."/>
        </authorList>
    </citation>
    <scope>NUCLEOTIDE SEQUENCE</scope>
    <source>
        <strain evidence="4">JEL0513</strain>
    </source>
</reference>
<evidence type="ECO:0000313" key="4">
    <source>
        <dbReference type="EMBL" id="KAJ3085009.1"/>
    </source>
</evidence>
<comment type="caution">
    <text evidence="4">The sequence shown here is derived from an EMBL/GenBank/DDBJ whole genome shotgun (WGS) entry which is preliminary data.</text>
</comment>
<keyword evidence="5" id="KW-1185">Reference proteome</keyword>